<dbReference type="AlphaFoldDB" id="A0AB33IUX5"/>
<proteinExistence type="predicted"/>
<sequence length="66" mass="7605">MVDKIKGVYIENPTEHMIRSVRSELLRTSGFMGEDEENLNDDVEDSLPSENFSADKVFRKEDKKGK</sequence>
<evidence type="ECO:0000313" key="2">
    <source>
        <dbReference type="EMBL" id="BFO73578.1"/>
    </source>
</evidence>
<protein>
    <submittedName>
        <fullName evidence="2">Uncharacterized protein</fullName>
    </submittedName>
</protein>
<accession>A0AB33IUX5</accession>
<reference evidence="2" key="1">
    <citation type="submission" date="2024-07" db="EMBL/GenBank/DDBJ databases">
        <title>Complete genome sequence of Prevotella sp. YM-2024 GTC17254.</title>
        <authorList>
            <person name="Hayashi M."/>
            <person name="Muto Y."/>
            <person name="Tanaka K."/>
            <person name="Niwa H."/>
        </authorList>
    </citation>
    <scope>NUCLEOTIDE SEQUENCE</scope>
    <source>
        <strain evidence="2">GTC17254</strain>
    </source>
</reference>
<organism evidence="2">
    <name type="scientific">Prevotella sp. GTC17254</name>
    <dbReference type="NCBI Taxonomy" id="3236794"/>
    <lineage>
        <taxon>Bacteria</taxon>
        <taxon>Pseudomonadati</taxon>
        <taxon>Bacteroidota</taxon>
        <taxon>Bacteroidia</taxon>
        <taxon>Bacteroidales</taxon>
        <taxon>Prevotellaceae</taxon>
        <taxon>Prevotella</taxon>
    </lineage>
</organism>
<feature type="compositionally biased region" description="Acidic residues" evidence="1">
    <location>
        <begin position="33"/>
        <end position="47"/>
    </location>
</feature>
<feature type="compositionally biased region" description="Basic and acidic residues" evidence="1">
    <location>
        <begin position="56"/>
        <end position="66"/>
    </location>
</feature>
<evidence type="ECO:0000256" key="1">
    <source>
        <dbReference type="SAM" id="MobiDB-lite"/>
    </source>
</evidence>
<gene>
    <name evidence="2" type="ORF">GTC17254_11750</name>
</gene>
<name>A0AB33IUX5_9BACT</name>
<feature type="region of interest" description="Disordered" evidence="1">
    <location>
        <begin position="32"/>
        <end position="66"/>
    </location>
</feature>
<dbReference type="EMBL" id="AP035786">
    <property type="protein sequence ID" value="BFO73578.1"/>
    <property type="molecule type" value="Genomic_DNA"/>
</dbReference>